<evidence type="ECO:0000259" key="1">
    <source>
        <dbReference type="Pfam" id="PF13421"/>
    </source>
</evidence>
<dbReference type="Proteomes" id="UP000272490">
    <property type="component" value="Unassembled WGS sequence"/>
</dbReference>
<proteinExistence type="predicted"/>
<protein>
    <submittedName>
        <fullName evidence="2">SPFH domain-containing protein</fullName>
    </submittedName>
</protein>
<dbReference type="RefSeq" id="WP_128673228.1">
    <property type="nucleotide sequence ID" value="NZ_RRCO01000001.1"/>
</dbReference>
<dbReference type="OrthoDB" id="9764015at2"/>
<dbReference type="CDD" id="cd03408">
    <property type="entry name" value="SPFH_like_u1"/>
    <property type="match status" value="1"/>
</dbReference>
<feature type="domain" description="SPFH" evidence="1">
    <location>
        <begin position="51"/>
        <end position="275"/>
    </location>
</feature>
<reference evidence="2 3" key="1">
    <citation type="submission" date="2018-11" db="EMBL/GenBank/DDBJ databases">
        <title>Genome sequencing of Lachnoanaerobaculum sp. KCOM 2030 (= ChDC B114).</title>
        <authorList>
            <person name="Kook J.-K."/>
            <person name="Park S.-N."/>
            <person name="Lim Y.K."/>
        </authorList>
    </citation>
    <scope>NUCLEOTIDE SEQUENCE [LARGE SCALE GENOMIC DNA]</scope>
    <source>
        <strain evidence="2 3">KCOM 2030</strain>
    </source>
</reference>
<dbReference type="AlphaFoldDB" id="A0A3P3R075"/>
<sequence>MGLISAITGAAGGVLADSWRDYFYADSLEGDIIVTKGKKRVDQRGSNNKSTNNVITDGSIIAVADGQCMIVVENGRIKDVCAETGKYVYSNTEEPTIFAGNLKETVKRTWEQFKNRLVFGGGATGDTRVYYVNTKEIPGFKFGTTSPIPYRIVDSNIGLDIDSKVRCHGSYSFKVVDPLLFYQNVSGNVDGDYRLEGPILQQMTADLLDSLQPAFGRLSGIGSRYSDIPNHTKELSDELNSIMSSEWGDRLGIEIVSFAISGISIPPEDEDLIKQLQRTAVFQKASMAAANLNAAQADAMRDAAKNSAGAMMGFAGMNMAAQTGGMNANELYQMAANEQARQQMNQAGQANTMQQNVASQQGGTQQASGTWTCSHGHGNNTGKFCSECGEPKPVAAPIHCSACGYTPNDPSNPPKFCPECGKPF</sequence>
<dbReference type="Pfam" id="PF13421">
    <property type="entry name" value="Band_7_1"/>
    <property type="match status" value="1"/>
</dbReference>
<dbReference type="PANTHER" id="PTHR37826:SF2">
    <property type="entry name" value="ZINC-RIBBON DOMAIN-CONTAINING PROTEIN"/>
    <property type="match status" value="1"/>
</dbReference>
<name>A0A3P3R075_9FIRM</name>
<dbReference type="EMBL" id="RRCO01000001">
    <property type="protein sequence ID" value="RRJ26866.1"/>
    <property type="molecule type" value="Genomic_DNA"/>
</dbReference>
<comment type="caution">
    <text evidence="2">The sequence shown here is derived from an EMBL/GenBank/DDBJ whole genome shotgun (WGS) entry which is preliminary data.</text>
</comment>
<keyword evidence="3" id="KW-1185">Reference proteome</keyword>
<dbReference type="PANTHER" id="PTHR37826">
    <property type="entry name" value="FLOTILLIN BAND_7_5 DOMAIN PROTEIN"/>
    <property type="match status" value="1"/>
</dbReference>
<accession>A0A3P3R075</accession>
<dbReference type="InterPro" id="IPR033880">
    <property type="entry name" value="SPFH_YdjI"/>
</dbReference>
<evidence type="ECO:0000313" key="2">
    <source>
        <dbReference type="EMBL" id="RRJ26866.1"/>
    </source>
</evidence>
<gene>
    <name evidence="2" type="ORF">EHV10_02295</name>
</gene>
<organism evidence="2 3">
    <name type="scientific">Lachnoanaerobaculum gingivalis</name>
    <dbReference type="NCBI Taxonomy" id="2490855"/>
    <lineage>
        <taxon>Bacteria</taxon>
        <taxon>Bacillati</taxon>
        <taxon>Bacillota</taxon>
        <taxon>Clostridia</taxon>
        <taxon>Lachnospirales</taxon>
        <taxon>Lachnospiraceae</taxon>
        <taxon>Lachnoanaerobaculum</taxon>
    </lineage>
</organism>
<evidence type="ECO:0000313" key="3">
    <source>
        <dbReference type="Proteomes" id="UP000272490"/>
    </source>
</evidence>